<evidence type="ECO:0000259" key="1">
    <source>
        <dbReference type="Pfam" id="PF06259"/>
    </source>
</evidence>
<reference evidence="2" key="1">
    <citation type="submission" date="2016-11" db="EMBL/GenBank/DDBJ databases">
        <authorList>
            <person name="Jaros S."/>
            <person name="Januszkiewicz K."/>
            <person name="Wedrychowicz H."/>
        </authorList>
    </citation>
    <scope>NUCLEOTIDE SEQUENCE [LARGE SCALE GENOMIC DNA]</scope>
    <source>
        <strain evidence="2">Y48</strain>
    </source>
</reference>
<dbReference type="Proteomes" id="UP000183810">
    <property type="component" value="Chromosome"/>
</dbReference>
<dbReference type="AlphaFoldDB" id="A0A1J0VPT8"/>
<sequence length="589" mass="62791">MTGPATKTQAYAIQPGALEAQTTEWRSLHDRLVTNLDLAQRDYAGSTSYWVGNAGDRARETTASTVTEGRKITDALNSAITAGSNGQSSIAASKSTATAAIDLAEKDKFSVSEDGTVTAPDARLSLPDAQPDDLVAAQAALDATAKNVYEPPIKAALLGLGQAIEDTTVAIEKAFENVGAIKPVADSVLVSLGERSQQVQDILDGKATLPAGTQEFHDLWSTLSDEDKDALWNQDQYLGNRDGMPATDRDHYNRLLLTEQIAETRNALDEAKVIAGDKHDQWMKYSGTAEGERWLETQPGYTEWKTKMDQYARLDDLTATASAIEPNADTGEPRMLLGLDDKSGERVQAIVADGNPDTASHVTTYVPGTGSQPAKLEGDMERVDRMTDQAENSGAAKPVTIAWMGYDAPPELGDATQRDYAAAGAPALNAFQDGLRITHEGEPSRNTVLGHSYGTTVVGLSAAEGRTLDADTVVMVASPGAGVDSARDLSLTGVEDGQQYKHVYSTRAENDPTPLYENLPGWIPGVDRHGEDPTESEFGGQVFTSDPGSRTPLVGYSGASHSEYWEPGSASLVNIGQIIAGNLGEVRYE</sequence>
<evidence type="ECO:0000313" key="2">
    <source>
        <dbReference type="EMBL" id="APE34018.1"/>
    </source>
</evidence>
<dbReference type="KEGG" id="nsl:BOX37_08575"/>
<feature type="domain" description="DUF1023" evidence="1">
    <location>
        <begin position="345"/>
        <end position="497"/>
    </location>
</feature>
<protein>
    <recommendedName>
        <fullName evidence="1">DUF1023 domain-containing protein</fullName>
    </recommendedName>
</protein>
<dbReference type="RefSeq" id="WP_071927198.1">
    <property type="nucleotide sequence ID" value="NZ_CP018082.1"/>
</dbReference>
<proteinExistence type="predicted"/>
<accession>A0A1J0VPT8</accession>
<evidence type="ECO:0000313" key="3">
    <source>
        <dbReference type="Proteomes" id="UP000183810"/>
    </source>
</evidence>
<dbReference type="EMBL" id="CP018082">
    <property type="protein sequence ID" value="APE34018.1"/>
    <property type="molecule type" value="Genomic_DNA"/>
</dbReference>
<gene>
    <name evidence="2" type="ORF">BOX37_08575</name>
</gene>
<keyword evidence="3" id="KW-1185">Reference proteome</keyword>
<organism evidence="2 3">
    <name type="scientific">Nocardia mangyaensis</name>
    <dbReference type="NCBI Taxonomy" id="2213200"/>
    <lineage>
        <taxon>Bacteria</taxon>
        <taxon>Bacillati</taxon>
        <taxon>Actinomycetota</taxon>
        <taxon>Actinomycetes</taxon>
        <taxon>Mycobacteriales</taxon>
        <taxon>Nocardiaceae</taxon>
        <taxon>Nocardia</taxon>
    </lineage>
</organism>
<name>A0A1J0VPT8_9NOCA</name>
<dbReference type="OrthoDB" id="5969911at2"/>
<dbReference type="InterPro" id="IPR010427">
    <property type="entry name" value="DUF1023"/>
</dbReference>
<dbReference type="Pfam" id="PF06259">
    <property type="entry name" value="Abhydrolase_8"/>
    <property type="match status" value="1"/>
</dbReference>